<dbReference type="GO" id="GO:0004175">
    <property type="term" value="F:endopeptidase activity"/>
    <property type="evidence" value="ECO:0007669"/>
    <property type="project" value="UniProtKB-ARBA"/>
</dbReference>
<evidence type="ECO:0000259" key="2">
    <source>
        <dbReference type="Pfam" id="PF02517"/>
    </source>
</evidence>
<protein>
    <recommendedName>
        <fullName evidence="2">CAAX prenyl protease 2/Lysostaphin resistance protein A-like domain-containing protein</fullName>
    </recommendedName>
</protein>
<name>A0A1G7ECI0_9BACL</name>
<feature type="transmembrane region" description="Helical" evidence="1">
    <location>
        <begin position="212"/>
        <end position="231"/>
    </location>
</feature>
<dbReference type="AlphaFoldDB" id="A0A1G7ECI0"/>
<evidence type="ECO:0000256" key="1">
    <source>
        <dbReference type="SAM" id="Phobius"/>
    </source>
</evidence>
<feature type="transmembrane region" description="Helical" evidence="1">
    <location>
        <begin position="87"/>
        <end position="105"/>
    </location>
</feature>
<dbReference type="PANTHER" id="PTHR35797">
    <property type="entry name" value="PROTEASE-RELATED"/>
    <property type="match status" value="1"/>
</dbReference>
<feature type="transmembrane region" description="Helical" evidence="1">
    <location>
        <begin position="187"/>
        <end position="205"/>
    </location>
</feature>
<proteinExistence type="predicted"/>
<feature type="transmembrane region" description="Helical" evidence="1">
    <location>
        <begin position="237"/>
        <end position="258"/>
    </location>
</feature>
<evidence type="ECO:0000313" key="4">
    <source>
        <dbReference type="Proteomes" id="UP000198972"/>
    </source>
</evidence>
<dbReference type="RefSeq" id="WP_091225890.1">
    <property type="nucleotide sequence ID" value="NZ_FNBG01000001.1"/>
</dbReference>
<feature type="transmembrane region" description="Helical" evidence="1">
    <location>
        <begin position="117"/>
        <end position="135"/>
    </location>
</feature>
<organism evidence="3 4">
    <name type="scientific">Fontibacillus panacisegetis</name>
    <dbReference type="NCBI Taxonomy" id="670482"/>
    <lineage>
        <taxon>Bacteria</taxon>
        <taxon>Bacillati</taxon>
        <taxon>Bacillota</taxon>
        <taxon>Bacilli</taxon>
        <taxon>Bacillales</taxon>
        <taxon>Paenibacillaceae</taxon>
        <taxon>Fontibacillus</taxon>
    </lineage>
</organism>
<keyword evidence="4" id="KW-1185">Reference proteome</keyword>
<dbReference type="OrthoDB" id="9777755at2"/>
<gene>
    <name evidence="3" type="ORF">SAMN04488542_101152</name>
</gene>
<dbReference type="EMBL" id="FNBG01000001">
    <property type="protein sequence ID" value="SDE61373.1"/>
    <property type="molecule type" value="Genomic_DNA"/>
</dbReference>
<keyword evidence="1" id="KW-0812">Transmembrane</keyword>
<dbReference type="InterPro" id="IPR003675">
    <property type="entry name" value="Rce1/LyrA-like_dom"/>
</dbReference>
<accession>A0A1G7ECI0</accession>
<feature type="transmembrane region" description="Helical" evidence="1">
    <location>
        <begin position="155"/>
        <end position="175"/>
    </location>
</feature>
<keyword evidence="1" id="KW-1133">Transmembrane helix</keyword>
<dbReference type="PANTHER" id="PTHR35797:SF1">
    <property type="entry name" value="PROTEASE"/>
    <property type="match status" value="1"/>
</dbReference>
<reference evidence="3 4" key="1">
    <citation type="submission" date="2016-10" db="EMBL/GenBank/DDBJ databases">
        <authorList>
            <person name="de Groot N.N."/>
        </authorList>
    </citation>
    <scope>NUCLEOTIDE SEQUENCE [LARGE SCALE GENOMIC DNA]</scope>
    <source>
        <strain evidence="3 4">DSM 28129</strain>
    </source>
</reference>
<feature type="transmembrane region" description="Helical" evidence="1">
    <location>
        <begin position="45"/>
        <end position="66"/>
    </location>
</feature>
<keyword evidence="1" id="KW-0472">Membrane</keyword>
<dbReference type="Pfam" id="PF02517">
    <property type="entry name" value="Rce1-like"/>
    <property type="match status" value="1"/>
</dbReference>
<sequence>MTDKKIIVQFTMLTFCVAYLVSGALIALGQFGFSVHSSVQSLQDFGMNIPFSIYILSPAIASYIVLKKNNKIADFKEWLKTVFYAKNNLSLYLFVVAGLALYFLLHLAIEGRTEMELPFYMFFLFLPGNLIIGGLEESGWMYILQPELDKKYGFVLSSISVGIIWVLWHLPLFFIPGTGHYEGLIDFWMFAVQLIAFRFFYGAIYKISGKGHVFMCVLFHTMFNAASPVFGILPMTWAGTIAANAVIVLVSIVTVVIYDKKSRKIVPKSAPLEPR</sequence>
<dbReference type="Proteomes" id="UP000198972">
    <property type="component" value="Unassembled WGS sequence"/>
</dbReference>
<feature type="domain" description="CAAX prenyl protease 2/Lysostaphin resistance protein A-like" evidence="2">
    <location>
        <begin position="122"/>
        <end position="225"/>
    </location>
</feature>
<evidence type="ECO:0000313" key="3">
    <source>
        <dbReference type="EMBL" id="SDE61373.1"/>
    </source>
</evidence>
<dbReference type="InterPro" id="IPR042150">
    <property type="entry name" value="MmRce1-like"/>
</dbReference>
<dbReference type="STRING" id="670482.SAMN04488542_101152"/>
<dbReference type="GO" id="GO:0080120">
    <property type="term" value="P:CAAX-box protein maturation"/>
    <property type="evidence" value="ECO:0007669"/>
    <property type="project" value="UniProtKB-ARBA"/>
</dbReference>
<feature type="transmembrane region" description="Helical" evidence="1">
    <location>
        <begin position="12"/>
        <end position="33"/>
    </location>
</feature>